<dbReference type="Pfam" id="PF14559">
    <property type="entry name" value="TPR_19"/>
    <property type="match status" value="1"/>
</dbReference>
<dbReference type="Pfam" id="PF01435">
    <property type="entry name" value="Peptidase_M48"/>
    <property type="match status" value="1"/>
</dbReference>
<dbReference type="KEGG" id="sfu:Sfum_3647"/>
<evidence type="ECO:0000259" key="8">
    <source>
        <dbReference type="Pfam" id="PF01435"/>
    </source>
</evidence>
<keyword evidence="6" id="KW-0482">Metalloprotease</keyword>
<keyword evidence="3" id="KW-0479">Metal-binding</keyword>
<dbReference type="OrthoDB" id="9810445at2"/>
<dbReference type="InterPro" id="IPR019734">
    <property type="entry name" value="TPR_rpt"/>
</dbReference>
<keyword evidence="7" id="KW-0802">TPR repeat</keyword>
<dbReference type="PANTHER" id="PTHR22726:SF1">
    <property type="entry name" value="METALLOENDOPEPTIDASE OMA1, MITOCHONDRIAL"/>
    <property type="match status" value="1"/>
</dbReference>
<evidence type="ECO:0000256" key="3">
    <source>
        <dbReference type="ARBA" id="ARBA00022723"/>
    </source>
</evidence>
<comment type="cofactor">
    <cofactor evidence="1">
        <name>Zn(2+)</name>
        <dbReference type="ChEBI" id="CHEBI:29105"/>
    </cofactor>
</comment>
<dbReference type="InterPro" id="IPR051156">
    <property type="entry name" value="Mito/Outer_Membr_Metalloprot"/>
</dbReference>
<evidence type="ECO:0000313" key="10">
    <source>
        <dbReference type="Proteomes" id="UP000001784"/>
    </source>
</evidence>
<evidence type="ECO:0000256" key="2">
    <source>
        <dbReference type="ARBA" id="ARBA00022670"/>
    </source>
</evidence>
<dbReference type="HOGENOM" id="CLU_030556_2_0_7"/>
<dbReference type="GO" id="GO:0051603">
    <property type="term" value="P:proteolysis involved in protein catabolic process"/>
    <property type="evidence" value="ECO:0007669"/>
    <property type="project" value="TreeGrafter"/>
</dbReference>
<dbReference type="PANTHER" id="PTHR22726">
    <property type="entry name" value="METALLOENDOPEPTIDASE OMA1"/>
    <property type="match status" value="1"/>
</dbReference>
<evidence type="ECO:0000256" key="5">
    <source>
        <dbReference type="ARBA" id="ARBA00022833"/>
    </source>
</evidence>
<dbReference type="InterPro" id="IPR001915">
    <property type="entry name" value="Peptidase_M48"/>
</dbReference>
<dbReference type="InterPro" id="IPR011990">
    <property type="entry name" value="TPR-like_helical_dom_sf"/>
</dbReference>
<dbReference type="PROSITE" id="PS50293">
    <property type="entry name" value="TPR_REGION"/>
    <property type="match status" value="1"/>
</dbReference>
<keyword evidence="10" id="KW-1185">Reference proteome</keyword>
<feature type="repeat" description="TPR" evidence="7">
    <location>
        <begin position="300"/>
        <end position="333"/>
    </location>
</feature>
<dbReference type="FunCoup" id="A0LPG5">
    <property type="interactions" value="140"/>
</dbReference>
<name>A0LPG5_SYNFM</name>
<gene>
    <name evidence="9" type="ordered locus">Sfum_3647</name>
</gene>
<proteinExistence type="predicted"/>
<evidence type="ECO:0000256" key="4">
    <source>
        <dbReference type="ARBA" id="ARBA00022801"/>
    </source>
</evidence>
<dbReference type="CDD" id="cd07333">
    <property type="entry name" value="M48C_bepA_like"/>
    <property type="match status" value="1"/>
</dbReference>
<evidence type="ECO:0000256" key="7">
    <source>
        <dbReference type="PROSITE-ProRule" id="PRU00339"/>
    </source>
</evidence>
<dbReference type="PROSITE" id="PS50005">
    <property type="entry name" value="TPR"/>
    <property type="match status" value="2"/>
</dbReference>
<dbReference type="InParanoid" id="A0LPG5"/>
<feature type="repeat" description="TPR" evidence="7">
    <location>
        <begin position="334"/>
        <end position="367"/>
    </location>
</feature>
<dbReference type="RefSeq" id="WP_011700442.1">
    <property type="nucleotide sequence ID" value="NC_008554.1"/>
</dbReference>
<protein>
    <submittedName>
        <fullName evidence="9">Peptidase M48, Ste24p</fullName>
    </submittedName>
</protein>
<dbReference type="EMBL" id="CP000478">
    <property type="protein sequence ID" value="ABK19317.1"/>
    <property type="molecule type" value="Genomic_DNA"/>
</dbReference>
<dbReference type="GO" id="GO:0046872">
    <property type="term" value="F:metal ion binding"/>
    <property type="evidence" value="ECO:0007669"/>
    <property type="project" value="UniProtKB-KW"/>
</dbReference>
<dbReference type="AlphaFoldDB" id="A0LPG5"/>
<keyword evidence="2" id="KW-0645">Protease</keyword>
<dbReference type="Gene3D" id="3.30.2010.10">
    <property type="entry name" value="Metalloproteases ('zincins'), catalytic domain"/>
    <property type="match status" value="1"/>
</dbReference>
<dbReference type="eggNOG" id="COG4783">
    <property type="taxonomic scope" value="Bacteria"/>
</dbReference>
<dbReference type="Proteomes" id="UP000001784">
    <property type="component" value="Chromosome"/>
</dbReference>
<reference evidence="9 10" key="1">
    <citation type="submission" date="2006-10" db="EMBL/GenBank/DDBJ databases">
        <title>Complete sequence of Syntrophobacter fumaroxidans MPOB.</title>
        <authorList>
            <consortium name="US DOE Joint Genome Institute"/>
            <person name="Copeland A."/>
            <person name="Lucas S."/>
            <person name="Lapidus A."/>
            <person name="Barry K."/>
            <person name="Detter J.C."/>
            <person name="Glavina del Rio T."/>
            <person name="Hammon N."/>
            <person name="Israni S."/>
            <person name="Pitluck S."/>
            <person name="Goltsman E.G."/>
            <person name="Martinez M."/>
            <person name="Schmutz J."/>
            <person name="Larimer F."/>
            <person name="Land M."/>
            <person name="Hauser L."/>
            <person name="Kyrpides N."/>
            <person name="Kim E."/>
            <person name="Boone D.R."/>
            <person name="Brockman F."/>
            <person name="Culley D."/>
            <person name="Ferry J."/>
            <person name="Gunsalus R."/>
            <person name="McInerney M.J."/>
            <person name="Morrison M."/>
            <person name="Plugge C."/>
            <person name="Rohlin L."/>
            <person name="Scholten J."/>
            <person name="Sieber J."/>
            <person name="Stams A.J.M."/>
            <person name="Worm P."/>
            <person name="Henstra A.M."/>
            <person name="Richardson P."/>
        </authorList>
    </citation>
    <scope>NUCLEOTIDE SEQUENCE [LARGE SCALE GENOMIC DNA]</scope>
    <source>
        <strain evidence="10">DSM 10017 / MPOB</strain>
    </source>
</reference>
<evidence type="ECO:0000313" key="9">
    <source>
        <dbReference type="EMBL" id="ABK19317.1"/>
    </source>
</evidence>
<evidence type="ECO:0000256" key="1">
    <source>
        <dbReference type="ARBA" id="ARBA00001947"/>
    </source>
</evidence>
<dbReference type="GO" id="GO:0016020">
    <property type="term" value="C:membrane"/>
    <property type="evidence" value="ECO:0007669"/>
    <property type="project" value="TreeGrafter"/>
</dbReference>
<dbReference type="Pfam" id="PF13174">
    <property type="entry name" value="TPR_6"/>
    <property type="match status" value="1"/>
</dbReference>
<dbReference type="Gene3D" id="1.25.40.10">
    <property type="entry name" value="Tetratricopeptide repeat domain"/>
    <property type="match status" value="1"/>
</dbReference>
<dbReference type="GO" id="GO:0004222">
    <property type="term" value="F:metalloendopeptidase activity"/>
    <property type="evidence" value="ECO:0007669"/>
    <property type="project" value="InterPro"/>
</dbReference>
<dbReference type="STRING" id="335543.Sfum_3647"/>
<organism evidence="9 10">
    <name type="scientific">Syntrophobacter fumaroxidans (strain DSM 10017 / MPOB)</name>
    <dbReference type="NCBI Taxonomy" id="335543"/>
    <lineage>
        <taxon>Bacteria</taxon>
        <taxon>Pseudomonadati</taxon>
        <taxon>Thermodesulfobacteriota</taxon>
        <taxon>Syntrophobacteria</taxon>
        <taxon>Syntrophobacterales</taxon>
        <taxon>Syntrophobacteraceae</taxon>
        <taxon>Syntrophobacter</taxon>
    </lineage>
</organism>
<feature type="domain" description="Peptidase M48" evidence="8">
    <location>
        <begin position="66"/>
        <end position="250"/>
    </location>
</feature>
<sequence>MKPLTRAARVCLVIATVVCFTFTNAVAPLSRSFAFTLSEENELGRKLLEKIRQHMQLVEDGEVLTYVQSVGNRIVEHLGTTPYEFRFFVINEPVPNAFAIPGGYVFVFRGLIEVLEDEGELASILSHELAHVQARHIERRMKEGRILSVASLAGLLAGILLASKTGASPALALGGAAGAQSAALKYSREFETEADQIGLRNLCEAGYDPKDMAEAMQRLEQFRFLNNARIPSYLSTHPAVAERVQYLKELAYSHKEWFGKKRVSPTAMDFPLMKAALIADYSEPARAMERFTAGVKKREAEAFYGMGRLYMRQGDNAQALSMLQEAVRLRPGSPFILSSLGKVYHQLGRLPEAQKALQTALLMDSSTIIAQYRLALVLQDQGKREEALEHLQSIQRYALSFPDIDYQMGIILGQNNRIGLAHYHLGHYYESKQDLKLALFHYQKARVLLRDSVEKMNELDKTIKVLEKEKKESVSHQARR</sequence>
<keyword evidence="4" id="KW-0378">Hydrolase</keyword>
<evidence type="ECO:0000256" key="6">
    <source>
        <dbReference type="ARBA" id="ARBA00023049"/>
    </source>
</evidence>
<dbReference type="SMART" id="SM00028">
    <property type="entry name" value="TPR"/>
    <property type="match status" value="4"/>
</dbReference>
<accession>A0LPG5</accession>
<keyword evidence="5" id="KW-0862">Zinc</keyword>
<dbReference type="SUPFAM" id="SSF48452">
    <property type="entry name" value="TPR-like"/>
    <property type="match status" value="1"/>
</dbReference>